<dbReference type="GO" id="GO:0005736">
    <property type="term" value="C:RNA polymerase I complex"/>
    <property type="evidence" value="ECO:0007669"/>
    <property type="project" value="TreeGrafter"/>
</dbReference>
<comment type="similarity">
    <text evidence="2">Belongs to the archaeal RpoM/eukaryotic RPA12/RPB9/RPC11 RNA polymerase family.</text>
</comment>
<keyword evidence="9" id="KW-0539">Nucleus</keyword>
<evidence type="ECO:0000256" key="5">
    <source>
        <dbReference type="ARBA" id="ARBA00022723"/>
    </source>
</evidence>
<evidence type="ECO:0000256" key="13">
    <source>
        <dbReference type="SAM" id="MobiDB-lite"/>
    </source>
</evidence>
<keyword evidence="7" id="KW-0862">Zinc</keyword>
<dbReference type="Pfam" id="PF07491">
    <property type="entry name" value="PPI_Ypi1"/>
    <property type="match status" value="1"/>
</dbReference>
<dbReference type="EMBL" id="KB588772">
    <property type="protein sequence ID" value="EMP25520.1"/>
    <property type="molecule type" value="Genomic_DNA"/>
</dbReference>
<proteinExistence type="inferred from homology"/>
<dbReference type="GO" id="GO:0006363">
    <property type="term" value="P:termination of RNA polymerase I transcription"/>
    <property type="evidence" value="ECO:0007669"/>
    <property type="project" value="TreeGrafter"/>
</dbReference>
<dbReference type="CDD" id="cd10507">
    <property type="entry name" value="Zn-ribbon_RPA12"/>
    <property type="match status" value="1"/>
</dbReference>
<dbReference type="GO" id="GO:0003676">
    <property type="term" value="F:nucleic acid binding"/>
    <property type="evidence" value="ECO:0007669"/>
    <property type="project" value="InterPro"/>
</dbReference>
<organism evidence="15 16">
    <name type="scientific">Chelonia mydas</name>
    <name type="common">Green sea-turtle</name>
    <name type="synonym">Chelonia agassizi</name>
    <dbReference type="NCBI Taxonomy" id="8469"/>
    <lineage>
        <taxon>Eukaryota</taxon>
        <taxon>Metazoa</taxon>
        <taxon>Chordata</taxon>
        <taxon>Craniata</taxon>
        <taxon>Vertebrata</taxon>
        <taxon>Euteleostomi</taxon>
        <taxon>Archelosauria</taxon>
        <taxon>Testudinata</taxon>
        <taxon>Testudines</taxon>
        <taxon>Cryptodira</taxon>
        <taxon>Durocryptodira</taxon>
        <taxon>Americhelydia</taxon>
        <taxon>Chelonioidea</taxon>
        <taxon>Cheloniidae</taxon>
        <taxon>Chelonia</taxon>
    </lineage>
</organism>
<dbReference type="Proteomes" id="UP000031443">
    <property type="component" value="Unassembled WGS sequence"/>
</dbReference>
<evidence type="ECO:0000256" key="2">
    <source>
        <dbReference type="ARBA" id="ARBA00008925"/>
    </source>
</evidence>
<evidence type="ECO:0000256" key="10">
    <source>
        <dbReference type="ARBA" id="ARBA00031781"/>
    </source>
</evidence>
<dbReference type="PROSITE" id="PS51133">
    <property type="entry name" value="ZF_TFIIS_2"/>
    <property type="match status" value="1"/>
</dbReference>
<dbReference type="InterPro" id="IPR034004">
    <property type="entry name" value="Zn_ribbon_RPA12_C"/>
</dbReference>
<evidence type="ECO:0000256" key="3">
    <source>
        <dbReference type="ARBA" id="ARBA00018784"/>
    </source>
</evidence>
<reference evidence="16" key="1">
    <citation type="journal article" date="2013" name="Nat. Genet.">
        <title>The draft genomes of soft-shell turtle and green sea turtle yield insights into the development and evolution of the turtle-specific body plan.</title>
        <authorList>
            <person name="Wang Z."/>
            <person name="Pascual-Anaya J."/>
            <person name="Zadissa A."/>
            <person name="Li W."/>
            <person name="Niimura Y."/>
            <person name="Huang Z."/>
            <person name="Li C."/>
            <person name="White S."/>
            <person name="Xiong Z."/>
            <person name="Fang D."/>
            <person name="Wang B."/>
            <person name="Ming Y."/>
            <person name="Chen Y."/>
            <person name="Zheng Y."/>
            <person name="Kuraku S."/>
            <person name="Pignatelli M."/>
            <person name="Herrero J."/>
            <person name="Beal K."/>
            <person name="Nozawa M."/>
            <person name="Li Q."/>
            <person name="Wang J."/>
            <person name="Zhang H."/>
            <person name="Yu L."/>
            <person name="Shigenobu S."/>
            <person name="Wang J."/>
            <person name="Liu J."/>
            <person name="Flicek P."/>
            <person name="Searle S."/>
            <person name="Wang J."/>
            <person name="Kuratani S."/>
            <person name="Yin Y."/>
            <person name="Aken B."/>
            <person name="Zhang G."/>
            <person name="Irie N."/>
        </authorList>
    </citation>
    <scope>NUCLEOTIDE SEQUENCE [LARGE SCALE GENOMIC DNA]</scope>
</reference>
<evidence type="ECO:0000313" key="15">
    <source>
        <dbReference type="EMBL" id="EMP25520.1"/>
    </source>
</evidence>
<dbReference type="SMART" id="SM00440">
    <property type="entry name" value="ZnF_C2C2"/>
    <property type="match status" value="1"/>
</dbReference>
<dbReference type="Gene3D" id="2.20.25.10">
    <property type="match status" value="1"/>
</dbReference>
<dbReference type="GO" id="GO:0008270">
    <property type="term" value="F:zinc ion binding"/>
    <property type="evidence" value="ECO:0007669"/>
    <property type="project" value="UniProtKB-KW"/>
</dbReference>
<dbReference type="InterPro" id="IPR011107">
    <property type="entry name" value="PPI_Ypi1"/>
</dbReference>
<feature type="region of interest" description="Disordered" evidence="13">
    <location>
        <begin position="175"/>
        <end position="234"/>
    </location>
</feature>
<feature type="compositionally biased region" description="Basic and acidic residues" evidence="13">
    <location>
        <begin position="212"/>
        <end position="234"/>
    </location>
</feature>
<dbReference type="Pfam" id="PF01096">
    <property type="entry name" value="Zn_ribbon_TFIIS"/>
    <property type="match status" value="1"/>
</dbReference>
<evidence type="ECO:0000259" key="14">
    <source>
        <dbReference type="PROSITE" id="PS51133"/>
    </source>
</evidence>
<evidence type="ECO:0000256" key="4">
    <source>
        <dbReference type="ARBA" id="ARBA00022478"/>
    </source>
</evidence>
<dbReference type="STRING" id="8469.M7ARN8"/>
<evidence type="ECO:0000256" key="11">
    <source>
        <dbReference type="ARBA" id="ARBA00044497"/>
    </source>
</evidence>
<keyword evidence="8" id="KW-0804">Transcription</keyword>
<dbReference type="FunFam" id="2.20.25.10:FF:000020">
    <property type="entry name" value="DNA-directed RNA polymerase subunit"/>
    <property type="match status" value="1"/>
</dbReference>
<evidence type="ECO:0000256" key="9">
    <source>
        <dbReference type="ARBA" id="ARBA00023242"/>
    </source>
</evidence>
<keyword evidence="4 15" id="KW-0240">DNA-directed RNA polymerase</keyword>
<evidence type="ECO:0000313" key="16">
    <source>
        <dbReference type="Proteomes" id="UP000031443"/>
    </source>
</evidence>
<evidence type="ECO:0000256" key="12">
    <source>
        <dbReference type="PROSITE-ProRule" id="PRU00472"/>
    </source>
</evidence>
<dbReference type="InterPro" id="IPR001222">
    <property type="entry name" value="Znf_TFIIS"/>
</dbReference>
<keyword evidence="16" id="KW-1185">Reference proteome</keyword>
<name>M7ARN8_CHEMY</name>
<comment type="function">
    <text evidence="11">Core component of RNA polymerase I (Pol I), a DNA-dependent RNA polymerase which synthesizes ribosomal RNA precursors using the four ribonucleoside triphosphates as substrates. Can mediate Pol I proofreading of the nascent RNA transcript. Anchors into the Pol I active site to monitor transcription fidelity and cleave mis-incorporated 5'-ribonucleotides.</text>
</comment>
<keyword evidence="5" id="KW-0479">Metal-binding</keyword>
<dbReference type="GO" id="GO:0003899">
    <property type="term" value="F:DNA-directed RNA polymerase activity"/>
    <property type="evidence" value="ECO:0007669"/>
    <property type="project" value="InterPro"/>
</dbReference>
<gene>
    <name evidence="15" type="ORF">UY3_17409</name>
</gene>
<feature type="domain" description="TFIIS-type" evidence="14">
    <location>
        <begin position="122"/>
        <end position="162"/>
    </location>
</feature>
<dbReference type="GO" id="GO:0005654">
    <property type="term" value="C:nucleoplasm"/>
    <property type="evidence" value="ECO:0007669"/>
    <property type="project" value="UniProtKB-ARBA"/>
</dbReference>
<evidence type="ECO:0000256" key="8">
    <source>
        <dbReference type="ARBA" id="ARBA00023163"/>
    </source>
</evidence>
<evidence type="ECO:0000256" key="6">
    <source>
        <dbReference type="ARBA" id="ARBA00022771"/>
    </source>
</evidence>
<sequence length="234" mass="26005">MELGTSCFQSDLDFCPECGTILPLPGVQDKVTCVRCSFSIDVRDFEGKVVQSCVEFNRLGSVALMIMDDGQEVKGPMQEVRSSSPCTDFEGKVVQSCVEFNRLGSVALMIMDDGQEVKGPMIDRKCPQCGHEGMVYHTRQMRSADEGQTVFYTCGQCKSRRINPAKPSEVFLHGSSVTGRGLIPHSRSTPPPHGPQENRSLTIKLRKRKPDKKVEWSSDTVDNEHLGRRSSKCE</sequence>
<keyword evidence="6 12" id="KW-0863">Zinc-finger</keyword>
<comment type="subcellular location">
    <subcellularLocation>
        <location evidence="1">Nucleus</location>
        <location evidence="1">Nucleolus</location>
    </subcellularLocation>
</comment>
<dbReference type="PANTHER" id="PTHR11239">
    <property type="entry name" value="DNA-DIRECTED RNA POLYMERASE"/>
    <property type="match status" value="1"/>
</dbReference>
<dbReference type="PANTHER" id="PTHR11239:SF14">
    <property type="entry name" value="DNA-DIRECTED RNA POLYMERASE I SUBUNIT RPA12"/>
    <property type="match status" value="1"/>
</dbReference>
<dbReference type="GO" id="GO:0004865">
    <property type="term" value="F:protein serine/threonine phosphatase inhibitor activity"/>
    <property type="evidence" value="ECO:0007669"/>
    <property type="project" value="InterPro"/>
</dbReference>
<dbReference type="SUPFAM" id="SSF57783">
    <property type="entry name" value="Zinc beta-ribbon"/>
    <property type="match status" value="1"/>
</dbReference>
<accession>M7ARN8</accession>
<evidence type="ECO:0000256" key="7">
    <source>
        <dbReference type="ARBA" id="ARBA00022833"/>
    </source>
</evidence>
<dbReference type="InterPro" id="IPR012164">
    <property type="entry name" value="Rpa12/Rpb9/Rpc10/TFS"/>
</dbReference>
<protein>
    <recommendedName>
        <fullName evidence="3">DNA-directed RNA polymerase I subunit RPA12</fullName>
    </recommendedName>
    <alternativeName>
        <fullName evidence="10">DNA-directed RNA polymerase I subunit H</fullName>
    </alternativeName>
</protein>
<evidence type="ECO:0000256" key="1">
    <source>
        <dbReference type="ARBA" id="ARBA00004604"/>
    </source>
</evidence>
<dbReference type="AlphaFoldDB" id="M7ARN8"/>